<dbReference type="EMBL" id="CP010427">
    <property type="protein sequence ID" value="AJC48638.1"/>
    <property type="molecule type" value="Genomic_DNA"/>
</dbReference>
<name>A0A0A8E3T0_9GAMM</name>
<dbReference type="OrthoDB" id="5606245at2"/>
<sequence length="1623" mass="190171">MKEFEYIQKAIEIFYMQDDLLAIISLTKFHGEENIYNTAKKNLKEFTERLKESDDVTIGQDSSTVTLKQIILAFENPDKKGQALIVLQTHREEIIEKIYSKYLLSKRKNYHTDSMENSIKWINIFSLARKLILSFYGSDVLASLASSLHKLANDNQGYIFAFRCLETSINAPSYLLILLMPTEVTSTIEKNKDAFLSKIDRDYISFSKNKTIPKSILQKTFKSEYHYQILYYILCYFKDKNNYEYVYNKIVDVNKDPKIYYIVDKNIYKKFPKKFGSNTISLKLKSVLTNVESIQKKTNTYFKDIEKIKGKALLLQEQKKNKVNVSLKQSIILMKLNLTVAMLQELSKRLTELDPLISKQFNLPNKSVVNANKLPRFIKWKKSLDKFISTLDNKTDSFLYLVYYKLMSTVLNKYDETSKIYDDIYTKTPFDDTSIRIIVEEKSKLIASIQKNPFALMNSICNEQKLDVGTQDVISNFFKNTNSSIVPITQNCIEEFCYIIPSRYIEQQYQEIVKRTSKHPLYPLITIYCEWYKLRAFIKFFENFGKDVCGYYLGIESVKGSDFEILYRDFVYLNYIFSSIYDSLDQATQSMVLKFLSIFSIKPESPNHYIGFKRLAVIDNIIFTSKKFDALELEKYFITKENVKISLKCIRFIRSLTERKDGFSLIESNQDNQVLAYKKNNKTLFKLTVSHDEYNEIEEELKQLQELGQQEAIITLAAIIFIKKYYDSFLIDTDLSEVRFKGFYTNEIFQAFRQVKLKNDPNSSFINLNDNYKALEKLMSDLNKYKAKLGKKKKLTNIENLKIQATDYSIQRCEFYKKYFIGANLQLSRIDLCSLETSISKIQSFLSDKKIVKATTGKSKCKANLKQAITVFSELYYKLAYIDQCYFSQYSITSLRPFKPNDNFIDTMAYYLAKTFVHNEESTLTRYQTPTHPSNMLESFNEEEAKIPLEVANINTSLHKFSYENDRKILGADYDNITGREIIPHNVDNKFYVFLKILAQMCEYYMDAIIDVFGERYEKNDYEKYESFLDKLITDFQIAINTDFKTTRLDKIIKEFEISTRELNIYITFTLKNQKPEDFKRSNLDLSKLDTFILSSLSRLEISSFDTIKFYNSSYKEFSLIDKFSKASAKLNEIYSFMKRNDDFIIVSHSDLLSIYGLKNEKDLADYMRDLTTEEGQILNKILYDSSTISYELNSLKDSIDKYHEYISNNIIVPDYDINSIILPCGLLNYEYEQIITIICQDILENSNHYKGVYNFKWWHLASLFIGAAIDYFYTKSHLAKGIKEIQHILNDKNIPDSQSKIDKIIKVADVHLKKNSKRKSDVRNIYEFLAKDLSDHISKQEQISKNKPNIQFVPLNKRSYSFHSKYNPNNLESNLRRNSQIGPLIEEIDLNHPQVKEISKNLAPLYLLKEDMRNSVAINIVSDFDSHIVQHDNFITNGFIDVCIGKRHLFQINLNPSETFHIIPCRCVTDQEIQRSLLSDISDLISSFKLVSNNLILLPISFNNWHFILLIIDIRHSRLYFFDSYGERQVSWIKEIIKKIPGLQGYNLTTLIDNFQRNNDCGFLVLSFIDQIYMHNNVNMDINKIYKEDVKTNYDSNFLRQYFCSFAGEPFASSKDFLNVFE</sequence>
<protein>
    <recommendedName>
        <fullName evidence="3">Ubiquitin-like protease family profile domain-containing protein</fullName>
    </recommendedName>
</protein>
<proteinExistence type="predicted"/>
<dbReference type="Proteomes" id="UP000031104">
    <property type="component" value="Chromosome"/>
</dbReference>
<reference evidence="1 2" key="1">
    <citation type="submission" date="2014-12" db="EMBL/GenBank/DDBJ databases">
        <title>Complete genome sequence of Francisella guanzhouensis strain 08HL01032 isolated from air-conditioning system in China.</title>
        <authorList>
            <person name="Svensson D."/>
            <person name="Ohrman C."/>
            <person name="Backman S."/>
            <person name="Karlsson E."/>
            <person name="Nilsson E."/>
            <person name="Bystrom M."/>
            <person name="Larkeryd A."/>
            <person name="Stenberg P."/>
            <person name="Scholtz H.C."/>
            <person name="Forsman M."/>
            <person name="Sjodin A."/>
        </authorList>
    </citation>
    <scope>NUCLEOTIDE SEQUENCE [LARGE SCALE GENOMIC DNA]</scope>
    <source>
        <strain evidence="1 2">08HL01032</strain>
    </source>
</reference>
<evidence type="ECO:0008006" key="3">
    <source>
        <dbReference type="Google" id="ProtNLM"/>
    </source>
</evidence>
<dbReference type="RefSeq" id="WP_039123870.1">
    <property type="nucleotide sequence ID" value="NZ_CP010427.1"/>
</dbReference>
<dbReference type="KEGG" id="fgu:SD28_02730"/>
<dbReference type="SUPFAM" id="SSF54001">
    <property type="entry name" value="Cysteine proteinases"/>
    <property type="match status" value="1"/>
</dbReference>
<dbReference type="STRING" id="594679.SD28_02730"/>
<dbReference type="HOGENOM" id="CLU_243441_0_0_6"/>
<organism evidence="1 2">
    <name type="scientific">Allofrancisella guangzhouensis</name>
    <dbReference type="NCBI Taxonomy" id="594679"/>
    <lineage>
        <taxon>Bacteria</taxon>
        <taxon>Pseudomonadati</taxon>
        <taxon>Pseudomonadota</taxon>
        <taxon>Gammaproteobacteria</taxon>
        <taxon>Thiotrichales</taxon>
        <taxon>Francisellaceae</taxon>
        <taxon>Allofrancisella</taxon>
    </lineage>
</organism>
<gene>
    <name evidence="1" type="ORF">SD28_02730</name>
</gene>
<keyword evidence="2" id="KW-1185">Reference proteome</keyword>
<dbReference type="Gene3D" id="3.40.395.10">
    <property type="entry name" value="Adenoviral Proteinase, Chain A"/>
    <property type="match status" value="1"/>
</dbReference>
<dbReference type="InterPro" id="IPR038765">
    <property type="entry name" value="Papain-like_cys_pep_sf"/>
</dbReference>
<accession>A0A0A8E3T0</accession>
<evidence type="ECO:0000313" key="2">
    <source>
        <dbReference type="Proteomes" id="UP000031104"/>
    </source>
</evidence>
<evidence type="ECO:0000313" key="1">
    <source>
        <dbReference type="EMBL" id="AJC48638.1"/>
    </source>
</evidence>